<feature type="transmembrane region" description="Helical" evidence="6">
    <location>
        <begin position="286"/>
        <end position="308"/>
    </location>
</feature>
<evidence type="ECO:0000256" key="6">
    <source>
        <dbReference type="SAM" id="Phobius"/>
    </source>
</evidence>
<dbReference type="Pfam" id="PF12698">
    <property type="entry name" value="ABC2_membrane_3"/>
    <property type="match status" value="1"/>
</dbReference>
<keyword evidence="4 6" id="KW-1133">Transmembrane helix</keyword>
<gene>
    <name evidence="8" type="ORF">GH741_15860</name>
</gene>
<evidence type="ECO:0000256" key="1">
    <source>
        <dbReference type="ARBA" id="ARBA00004651"/>
    </source>
</evidence>
<organism evidence="8 9">
    <name type="scientific">Aquibacillus halophilus</name>
    <dbReference type="NCBI Taxonomy" id="930132"/>
    <lineage>
        <taxon>Bacteria</taxon>
        <taxon>Bacillati</taxon>
        <taxon>Bacillota</taxon>
        <taxon>Bacilli</taxon>
        <taxon>Bacillales</taxon>
        <taxon>Bacillaceae</taxon>
        <taxon>Aquibacillus</taxon>
    </lineage>
</organism>
<comment type="subcellular location">
    <subcellularLocation>
        <location evidence="1">Cell membrane</location>
        <topology evidence="1">Multi-pass membrane protein</topology>
    </subcellularLocation>
</comment>
<evidence type="ECO:0000256" key="4">
    <source>
        <dbReference type="ARBA" id="ARBA00022989"/>
    </source>
</evidence>
<evidence type="ECO:0000256" key="5">
    <source>
        <dbReference type="ARBA" id="ARBA00023136"/>
    </source>
</evidence>
<evidence type="ECO:0000256" key="2">
    <source>
        <dbReference type="ARBA" id="ARBA00022475"/>
    </source>
</evidence>
<feature type="domain" description="ABC-2 type transporter transmembrane" evidence="7">
    <location>
        <begin position="19"/>
        <end position="394"/>
    </location>
</feature>
<feature type="transmembrane region" description="Helical" evidence="6">
    <location>
        <begin position="189"/>
        <end position="214"/>
    </location>
</feature>
<dbReference type="GO" id="GO:0005886">
    <property type="term" value="C:plasma membrane"/>
    <property type="evidence" value="ECO:0007669"/>
    <property type="project" value="UniProtKB-SubCell"/>
</dbReference>
<evidence type="ECO:0000259" key="7">
    <source>
        <dbReference type="Pfam" id="PF12698"/>
    </source>
</evidence>
<dbReference type="Proteomes" id="UP000799092">
    <property type="component" value="Unassembled WGS sequence"/>
</dbReference>
<dbReference type="OrthoDB" id="9768837at2"/>
<feature type="transmembrane region" description="Helical" evidence="6">
    <location>
        <begin position="375"/>
        <end position="397"/>
    </location>
</feature>
<feature type="transmembrane region" description="Helical" evidence="6">
    <location>
        <begin position="345"/>
        <end position="363"/>
    </location>
</feature>
<dbReference type="PANTHER" id="PTHR30294">
    <property type="entry name" value="MEMBRANE COMPONENT OF ABC TRANSPORTER YHHJ-RELATED"/>
    <property type="match status" value="1"/>
</dbReference>
<proteinExistence type="predicted"/>
<protein>
    <submittedName>
        <fullName evidence="8">ABC transporter permease</fullName>
    </submittedName>
</protein>
<dbReference type="InterPro" id="IPR013525">
    <property type="entry name" value="ABC2_TM"/>
</dbReference>
<dbReference type="EMBL" id="WJNG01000014">
    <property type="protein sequence ID" value="MRH44117.1"/>
    <property type="molecule type" value="Genomic_DNA"/>
</dbReference>
<dbReference type="PANTHER" id="PTHR30294:SF29">
    <property type="entry name" value="MULTIDRUG ABC TRANSPORTER PERMEASE YBHS-RELATED"/>
    <property type="match status" value="1"/>
</dbReference>
<dbReference type="AlphaFoldDB" id="A0A6A8DM75"/>
<comment type="caution">
    <text evidence="8">The sequence shown here is derived from an EMBL/GenBank/DDBJ whole genome shotgun (WGS) entry which is preliminary data.</text>
</comment>
<keyword evidence="2" id="KW-1003">Cell membrane</keyword>
<dbReference type="GO" id="GO:0140359">
    <property type="term" value="F:ABC-type transporter activity"/>
    <property type="evidence" value="ECO:0007669"/>
    <property type="project" value="InterPro"/>
</dbReference>
<dbReference type="RefSeq" id="WP_153737734.1">
    <property type="nucleotide sequence ID" value="NZ_WJNG01000014.1"/>
</dbReference>
<dbReference type="Gene3D" id="3.40.190.10">
    <property type="entry name" value="Periplasmic binding protein-like II"/>
    <property type="match status" value="1"/>
</dbReference>
<accession>A0A6A8DM75</accession>
<keyword evidence="9" id="KW-1185">Reference proteome</keyword>
<evidence type="ECO:0000313" key="9">
    <source>
        <dbReference type="Proteomes" id="UP000799092"/>
    </source>
</evidence>
<keyword evidence="3 6" id="KW-0812">Transmembrane</keyword>
<sequence length="423" mass="47279">MNKFWIVMAHTYWSRFKTKAFLITTALVLVFIVGLANIQSIIELFSGDEEQDRIAVIDDTANVFESLSQQIVSTEANVELSNYQGSIEEAKDSVLEEEYQGVLHITSSEKNLLEATYFSNQVDSTQIGTQLQNTLQQIKVMMATNNAGIDETIIQEIYSPLEFETAMIENPNGTDQVGKTEEELNNARGLVYVILFLLYFAVITYGNMIAMDIANEKSSRVMEILISSSSPVSQMFAKIIGIALLGLTQYVLFIGVGYLVISLKKDEMVGGVFDYFGISNIEASTFIYAIVFFLLGYLLYATLSAMLGSLVSRIEDVQQLMMPVIFLIMIAFFFAMFGLNMPDSTMVTVTSHIPFFTPMLMFLRVGMLDVPFWEVGISILTMIVTIIILAIIGARVYRGGVLMYGRATSLKDFKQALQLSKKE</sequence>
<name>A0A6A8DM75_9BACI</name>
<feature type="transmembrane region" description="Helical" evidence="6">
    <location>
        <begin position="320"/>
        <end position="339"/>
    </location>
</feature>
<keyword evidence="5 6" id="KW-0472">Membrane</keyword>
<feature type="transmembrane region" description="Helical" evidence="6">
    <location>
        <begin position="235"/>
        <end position="261"/>
    </location>
</feature>
<evidence type="ECO:0000313" key="8">
    <source>
        <dbReference type="EMBL" id="MRH44117.1"/>
    </source>
</evidence>
<dbReference type="InterPro" id="IPR051449">
    <property type="entry name" value="ABC-2_transporter_component"/>
</dbReference>
<evidence type="ECO:0000256" key="3">
    <source>
        <dbReference type="ARBA" id="ARBA00022692"/>
    </source>
</evidence>
<reference evidence="8" key="1">
    <citation type="submission" date="2019-11" db="EMBL/GenBank/DDBJ databases">
        <authorList>
            <person name="Li J."/>
        </authorList>
    </citation>
    <scope>NUCLEOTIDE SEQUENCE</scope>
    <source>
        <strain evidence="8">B6B</strain>
    </source>
</reference>